<evidence type="ECO:0000313" key="3">
    <source>
        <dbReference type="Proteomes" id="UP000682733"/>
    </source>
</evidence>
<evidence type="ECO:0000313" key="2">
    <source>
        <dbReference type="EMBL" id="CAF3867824.1"/>
    </source>
</evidence>
<dbReference type="Proteomes" id="UP000677228">
    <property type="component" value="Unassembled WGS sequence"/>
</dbReference>
<proteinExistence type="predicted"/>
<name>A0A8S2KSQ8_9BILA</name>
<sequence length="101" mass="11511">SSLMNEIVPILMCSLYSQCLYLQDGYSVLCILKSLCGIQLENENNPRIILQRSSSTFKSVFDSFLTSLQSLKIFLTAMLHDSIMPLVMQDDWHSHLHSSIQ</sequence>
<reference evidence="2" key="1">
    <citation type="submission" date="2021-02" db="EMBL/GenBank/DDBJ databases">
        <authorList>
            <person name="Nowell W R."/>
        </authorList>
    </citation>
    <scope>NUCLEOTIDE SEQUENCE</scope>
</reference>
<protein>
    <submittedName>
        <fullName evidence="2">Uncharacterized protein</fullName>
    </submittedName>
</protein>
<gene>
    <name evidence="1" type="ORF">OVA965_LOCUS19477</name>
    <name evidence="2" type="ORF">TMI583_LOCUS19525</name>
</gene>
<comment type="caution">
    <text evidence="2">The sequence shown here is derived from an EMBL/GenBank/DDBJ whole genome shotgun (WGS) entry which is preliminary data.</text>
</comment>
<dbReference type="EMBL" id="CAJNOK010010050">
    <property type="protein sequence ID" value="CAF1104981.1"/>
    <property type="molecule type" value="Genomic_DNA"/>
</dbReference>
<feature type="non-terminal residue" evidence="2">
    <location>
        <position position="1"/>
    </location>
</feature>
<evidence type="ECO:0000313" key="1">
    <source>
        <dbReference type="EMBL" id="CAF1104981.1"/>
    </source>
</evidence>
<dbReference type="EMBL" id="CAJOBA010010770">
    <property type="protein sequence ID" value="CAF3867824.1"/>
    <property type="molecule type" value="Genomic_DNA"/>
</dbReference>
<organism evidence="2 3">
    <name type="scientific">Didymodactylos carnosus</name>
    <dbReference type="NCBI Taxonomy" id="1234261"/>
    <lineage>
        <taxon>Eukaryota</taxon>
        <taxon>Metazoa</taxon>
        <taxon>Spiralia</taxon>
        <taxon>Gnathifera</taxon>
        <taxon>Rotifera</taxon>
        <taxon>Eurotatoria</taxon>
        <taxon>Bdelloidea</taxon>
        <taxon>Philodinida</taxon>
        <taxon>Philodinidae</taxon>
        <taxon>Didymodactylos</taxon>
    </lineage>
</organism>
<dbReference type="Proteomes" id="UP000682733">
    <property type="component" value="Unassembled WGS sequence"/>
</dbReference>
<dbReference type="AlphaFoldDB" id="A0A8S2KSQ8"/>
<accession>A0A8S2KSQ8</accession>